<evidence type="ECO:0000313" key="2">
    <source>
        <dbReference type="Proteomes" id="UP000296049"/>
    </source>
</evidence>
<keyword evidence="2" id="KW-1185">Reference proteome</keyword>
<dbReference type="Proteomes" id="UP000296049">
    <property type="component" value="Unassembled WGS sequence"/>
</dbReference>
<accession>R0K5I5</accession>
<name>R0K5I5_ANAPL</name>
<gene>
    <name evidence="1" type="ORF">Anapl_07874</name>
</gene>
<reference evidence="2" key="1">
    <citation type="journal article" date="2013" name="Nat. Genet.">
        <title>The duck genome and transcriptome provide insight into an avian influenza virus reservoir species.</title>
        <authorList>
            <person name="Huang Y."/>
            <person name="Li Y."/>
            <person name="Burt D.W."/>
            <person name="Chen H."/>
            <person name="Zhang Y."/>
            <person name="Qian W."/>
            <person name="Kim H."/>
            <person name="Gan S."/>
            <person name="Zhao Y."/>
            <person name="Li J."/>
            <person name="Yi K."/>
            <person name="Feng H."/>
            <person name="Zhu P."/>
            <person name="Li B."/>
            <person name="Liu Q."/>
            <person name="Fairley S."/>
            <person name="Magor K.E."/>
            <person name="Du Z."/>
            <person name="Hu X."/>
            <person name="Goodman L."/>
            <person name="Tafer H."/>
            <person name="Vignal A."/>
            <person name="Lee T."/>
            <person name="Kim K.W."/>
            <person name="Sheng Z."/>
            <person name="An Y."/>
            <person name="Searle S."/>
            <person name="Herrero J."/>
            <person name="Groenen M.A."/>
            <person name="Crooijmans R.P."/>
            <person name="Faraut T."/>
            <person name="Cai Q."/>
            <person name="Webster R.G."/>
            <person name="Aldridge J.R."/>
            <person name="Warren W.C."/>
            <person name="Bartschat S."/>
            <person name="Kehr S."/>
            <person name="Marz M."/>
            <person name="Stadler P.F."/>
            <person name="Smith J."/>
            <person name="Kraus R.H."/>
            <person name="Zhao Y."/>
            <person name="Ren L."/>
            <person name="Fei J."/>
            <person name="Morisson M."/>
            <person name="Kaiser P."/>
            <person name="Griffin D.K."/>
            <person name="Rao M."/>
            <person name="Pitel F."/>
            <person name="Wang J."/>
            <person name="Li N."/>
        </authorList>
    </citation>
    <scope>NUCLEOTIDE SEQUENCE [LARGE SCALE GENOMIC DNA]</scope>
</reference>
<evidence type="ECO:0000313" key="1">
    <source>
        <dbReference type="EMBL" id="EOB05007.1"/>
    </source>
</evidence>
<dbReference type="EMBL" id="KB742730">
    <property type="protein sequence ID" value="EOB05007.1"/>
    <property type="molecule type" value="Genomic_DNA"/>
</dbReference>
<organism evidence="1 2">
    <name type="scientific">Anas platyrhynchos</name>
    <name type="common">Mallard</name>
    <name type="synonym">Anas boschas</name>
    <dbReference type="NCBI Taxonomy" id="8839"/>
    <lineage>
        <taxon>Eukaryota</taxon>
        <taxon>Metazoa</taxon>
        <taxon>Chordata</taxon>
        <taxon>Craniata</taxon>
        <taxon>Vertebrata</taxon>
        <taxon>Euteleostomi</taxon>
        <taxon>Archelosauria</taxon>
        <taxon>Archosauria</taxon>
        <taxon>Dinosauria</taxon>
        <taxon>Saurischia</taxon>
        <taxon>Theropoda</taxon>
        <taxon>Coelurosauria</taxon>
        <taxon>Aves</taxon>
        <taxon>Neognathae</taxon>
        <taxon>Galloanserae</taxon>
        <taxon>Anseriformes</taxon>
        <taxon>Anatidae</taxon>
        <taxon>Anatinae</taxon>
        <taxon>Anas</taxon>
    </lineage>
</organism>
<dbReference type="AlphaFoldDB" id="R0K5I5"/>
<proteinExistence type="predicted"/>
<protein>
    <submittedName>
        <fullName evidence="1">Uncharacterized protein</fullName>
    </submittedName>
</protein>
<sequence>MNHRLESLHSFSSLPTAITDSSVLGIGAEFPAELKGEVFVTHKFLRKDGPTKHAVTANIPKAAPTQTIAARSAGDFMGKPSPRASGTPPAVLCQAFWLCAPCMEHGEFKQQTHSILLRGSSGTGAEFLNSANTIRIWLLSRRGCGRKSNTANKLSETDSWKNIFQPALTGIDKESPGKDPAGVGCSMPRAYTRFLLHQQLRGGGQDGDPYTVATSQEERWAPITSIVNVNPVVWGVARVIQGTLPSAASPQNPLCRKQHFKRQPGRVKACSQRIWNEQFKTNSFRMSSSKFIHTSQAHQLKRNIHVYVDNTLKHNTSRCLAVLWLKWCNISAALKIVFTGHVESNLTVRFEAYFTV</sequence>